<dbReference type="PIRSF" id="PIRSF006593">
    <property type="entry name" value="UCP006593"/>
    <property type="match status" value="1"/>
</dbReference>
<protein>
    <recommendedName>
        <fullName evidence="2">Damage-control phosphatase ARMT1-like metal-binding domain-containing protein</fullName>
    </recommendedName>
</protein>
<sequence length="285" mass="31852">MNIAPACIECIINQAKRVAQTLQTDAQTAQKLIDTAKEMSRDFSFSKTPPEVAAPLYEELARILEKEDIYDEVKELSTQKALTLLPLLQKHLQKSDDPFDTALKIAIAGNVIDLASEVSFDLDEELEKIFQTNYAIDDSKELALLLAKAKWVVVLGDNVGEHVFDKLFIQTLQSLYHDIKFYYFVRGKPIINDVTLKEAKEIEFESVCEVIDSGVDTPGFVYDRATKEAKRLFDDADLVISKGMGNYECLTPSHKSPIAFLLKVKCSVVATSLGKEVGDIIVKII</sequence>
<feature type="coiled-coil region" evidence="1">
    <location>
        <begin position="12"/>
        <end position="39"/>
    </location>
</feature>
<dbReference type="SUPFAM" id="SSF111321">
    <property type="entry name" value="AF1104-like"/>
    <property type="match status" value="1"/>
</dbReference>
<evidence type="ECO:0000313" key="3">
    <source>
        <dbReference type="EMBL" id="SFV49788.1"/>
    </source>
</evidence>
<dbReference type="InterPro" id="IPR014444">
    <property type="entry name" value="PH1575-like"/>
</dbReference>
<dbReference type="AlphaFoldDB" id="A0A1W1B8E1"/>
<dbReference type="Pfam" id="PF01937">
    <property type="entry name" value="ARMT1-like_dom"/>
    <property type="match status" value="1"/>
</dbReference>
<dbReference type="InterPro" id="IPR002791">
    <property type="entry name" value="ARMT1-like_metal-bd"/>
</dbReference>
<dbReference type="Gene3D" id="1.10.285.20">
    <property type="entry name" value="Uncharacterised protein PF01937, DUF89, domain 2"/>
    <property type="match status" value="1"/>
</dbReference>
<name>A0A1W1B8E1_9ZZZZ</name>
<feature type="domain" description="Damage-control phosphatase ARMT1-like metal-binding" evidence="2">
    <location>
        <begin position="4"/>
        <end position="280"/>
    </location>
</feature>
<proteinExistence type="predicted"/>
<dbReference type="InterPro" id="IPR036075">
    <property type="entry name" value="ARMT-1-like_metal-bd_sf"/>
</dbReference>
<keyword evidence="1" id="KW-0175">Coiled coil</keyword>
<dbReference type="EMBL" id="FPHB01000005">
    <property type="protein sequence ID" value="SFV49788.1"/>
    <property type="molecule type" value="Genomic_DNA"/>
</dbReference>
<evidence type="ECO:0000256" key="1">
    <source>
        <dbReference type="SAM" id="Coils"/>
    </source>
</evidence>
<gene>
    <name evidence="3" type="ORF">MNB_SM-7-586</name>
</gene>
<organism evidence="3">
    <name type="scientific">hydrothermal vent metagenome</name>
    <dbReference type="NCBI Taxonomy" id="652676"/>
    <lineage>
        <taxon>unclassified sequences</taxon>
        <taxon>metagenomes</taxon>
        <taxon>ecological metagenomes</taxon>
    </lineage>
</organism>
<evidence type="ECO:0000259" key="2">
    <source>
        <dbReference type="Pfam" id="PF01937"/>
    </source>
</evidence>
<dbReference type="Gene3D" id="3.40.50.10880">
    <property type="entry name" value="Uncharacterised protein PF01937, DUF89, domain 3"/>
    <property type="match status" value="1"/>
</dbReference>
<accession>A0A1W1B8E1</accession>
<reference evidence="3" key="1">
    <citation type="submission" date="2016-10" db="EMBL/GenBank/DDBJ databases">
        <authorList>
            <person name="de Groot N.N."/>
        </authorList>
    </citation>
    <scope>NUCLEOTIDE SEQUENCE</scope>
</reference>